<feature type="compositionally biased region" description="Basic and acidic residues" evidence="1">
    <location>
        <begin position="127"/>
        <end position="152"/>
    </location>
</feature>
<accession>A0ABR1L1G8</accession>
<sequence length="175" mass="20259">MPTDKSNADMLYSIVKQLDLKYIDWKLIAEECKISNGHAARMRYHRFRQVMEKIQPCKRGPRKISKHNKLGDEKGYFKGKGGLSDDEEEKYFVKAEEEDSKLGIKCEPKTEAWSDDDDIPLSKRPRANREVKEETMEDAHCEVKGPEQKMDDAVEEPVPAVEGQVLIKQEPLVWH</sequence>
<proteinExistence type="predicted"/>
<evidence type="ECO:0000313" key="3">
    <source>
        <dbReference type="EMBL" id="KAK7524386.1"/>
    </source>
</evidence>
<dbReference type="InterPro" id="IPR054505">
    <property type="entry name" value="Myb_DNA-bind_8"/>
</dbReference>
<evidence type="ECO:0000259" key="2">
    <source>
        <dbReference type="Pfam" id="PF22980"/>
    </source>
</evidence>
<dbReference type="Proteomes" id="UP001363622">
    <property type="component" value="Unassembled WGS sequence"/>
</dbReference>
<organism evidence="3 4">
    <name type="scientific">Phyllosticta citriasiana</name>
    <dbReference type="NCBI Taxonomy" id="595635"/>
    <lineage>
        <taxon>Eukaryota</taxon>
        <taxon>Fungi</taxon>
        <taxon>Dikarya</taxon>
        <taxon>Ascomycota</taxon>
        <taxon>Pezizomycotina</taxon>
        <taxon>Dothideomycetes</taxon>
        <taxon>Dothideomycetes incertae sedis</taxon>
        <taxon>Botryosphaeriales</taxon>
        <taxon>Phyllostictaceae</taxon>
        <taxon>Phyllosticta</taxon>
    </lineage>
</organism>
<dbReference type="Pfam" id="PF22980">
    <property type="entry name" value="Myb_DNA-bind_8"/>
    <property type="match status" value="1"/>
</dbReference>
<gene>
    <name evidence="3" type="ORF">IWZ03DRAFT_420287</name>
</gene>
<keyword evidence="4" id="KW-1185">Reference proteome</keyword>
<feature type="region of interest" description="Disordered" evidence="1">
    <location>
        <begin position="58"/>
        <end position="84"/>
    </location>
</feature>
<protein>
    <recommendedName>
        <fullName evidence="2">Myb-like DNA-binding domain-containing protein</fullName>
    </recommendedName>
</protein>
<reference evidence="3 4" key="1">
    <citation type="submission" date="2024-04" db="EMBL/GenBank/DDBJ databases">
        <title>Phyllosticta paracitricarpa is synonymous to the EU quarantine fungus P. citricarpa based on phylogenomic analyses.</title>
        <authorList>
            <consortium name="Lawrence Berkeley National Laboratory"/>
            <person name="Van Ingen-Buijs V.A."/>
            <person name="Van Westerhoven A.C."/>
            <person name="Haridas S."/>
            <person name="Skiadas P."/>
            <person name="Martin F."/>
            <person name="Groenewald J.Z."/>
            <person name="Crous P.W."/>
            <person name="Seidl M.F."/>
        </authorList>
    </citation>
    <scope>NUCLEOTIDE SEQUENCE [LARGE SCALE GENOMIC DNA]</scope>
    <source>
        <strain evidence="3 4">CBS 123371</strain>
    </source>
</reference>
<evidence type="ECO:0000313" key="4">
    <source>
        <dbReference type="Proteomes" id="UP001363622"/>
    </source>
</evidence>
<comment type="caution">
    <text evidence="3">The sequence shown here is derived from an EMBL/GenBank/DDBJ whole genome shotgun (WGS) entry which is preliminary data.</text>
</comment>
<dbReference type="EMBL" id="JBBPHU010000001">
    <property type="protein sequence ID" value="KAK7524386.1"/>
    <property type="molecule type" value="Genomic_DNA"/>
</dbReference>
<feature type="region of interest" description="Disordered" evidence="1">
    <location>
        <begin position="109"/>
        <end position="156"/>
    </location>
</feature>
<feature type="compositionally biased region" description="Basic residues" evidence="1">
    <location>
        <begin position="59"/>
        <end position="68"/>
    </location>
</feature>
<feature type="domain" description="Myb-like DNA-binding" evidence="2">
    <location>
        <begin position="4"/>
        <end position="52"/>
    </location>
</feature>
<evidence type="ECO:0000256" key="1">
    <source>
        <dbReference type="SAM" id="MobiDB-lite"/>
    </source>
</evidence>
<name>A0ABR1L1G8_9PEZI</name>